<sequence length="393" mass="45005">MEKNLIQFLSVFSESFENNIISKITISFKNKIISENIVDSEIKAIYIKPFVSKNERKLSFVFRYPTKDVTKNFEFPEAKEMIIKLMGNQFLQADLFLKNASYHLIFDKKGKSKLVKKELEAERPIAETHNKIKNRIVEDAPFLRLLGVFSNEGKLKTDKQDKFVQINKYLEFFSQSIASSDLKDDFSVIDMGSGKGYLTFAMYDYLTRILGKKASVKGIEYRQDMVDLCNNLAQQADFEGLSFVQGTIENSETNGNNVLIALHACDTATDEAIFKGIKANAKIIMVAPCCHKQIRKQINPLDELKLLTKFGILEERLSESLTDLIRALILEAYGYQTKVFEFINSEHTPKNLMISAVFKGLDEKKKTEKLKEVRALKSRFGIDFHYLEKLLGC</sequence>
<keyword evidence="3" id="KW-1185">Reference proteome</keyword>
<dbReference type="Gene3D" id="3.40.50.150">
    <property type="entry name" value="Vaccinia Virus protein VP39"/>
    <property type="match status" value="1"/>
</dbReference>
<comment type="caution">
    <text evidence="2">The sequence shown here is derived from an EMBL/GenBank/DDBJ whole genome shotgun (WGS) entry which is preliminary data.</text>
</comment>
<dbReference type="GO" id="GO:0032259">
    <property type="term" value="P:methylation"/>
    <property type="evidence" value="ECO:0007669"/>
    <property type="project" value="UniProtKB-KW"/>
</dbReference>
<protein>
    <submittedName>
        <fullName evidence="2">SAM-dependent methyltransferase</fullName>
    </submittedName>
</protein>
<keyword evidence="2" id="KW-0489">Methyltransferase</keyword>
<dbReference type="InterPro" id="IPR025714">
    <property type="entry name" value="Methyltranfer_dom"/>
</dbReference>
<name>A0AAE3KVT7_9BACT</name>
<proteinExistence type="predicted"/>
<dbReference type="GO" id="GO:0008168">
    <property type="term" value="F:methyltransferase activity"/>
    <property type="evidence" value="ECO:0007669"/>
    <property type="project" value="UniProtKB-KW"/>
</dbReference>
<dbReference type="SUPFAM" id="SSF53335">
    <property type="entry name" value="S-adenosyl-L-methionine-dependent methyltransferases"/>
    <property type="match status" value="1"/>
</dbReference>
<dbReference type="Pfam" id="PF13679">
    <property type="entry name" value="Methyltransf_32"/>
    <property type="match status" value="1"/>
</dbReference>
<dbReference type="PANTHER" id="PTHR13369">
    <property type="match status" value="1"/>
</dbReference>
<accession>A0AAE3KVT7</accession>
<dbReference type="EMBL" id="RJUF01000002">
    <property type="protein sequence ID" value="MCP9761710.1"/>
    <property type="molecule type" value="Genomic_DNA"/>
</dbReference>
<gene>
    <name evidence="2" type="ORF">EGI31_02000</name>
</gene>
<dbReference type="PANTHER" id="PTHR13369:SF3">
    <property type="entry name" value="METHYLTRANSFERASE DOMAIN-CONTAINING PROTEIN"/>
    <property type="match status" value="1"/>
</dbReference>
<evidence type="ECO:0000259" key="1">
    <source>
        <dbReference type="Pfam" id="PF13679"/>
    </source>
</evidence>
<keyword evidence="2" id="KW-0808">Transferase</keyword>
<evidence type="ECO:0000313" key="2">
    <source>
        <dbReference type="EMBL" id="MCP9761710.1"/>
    </source>
</evidence>
<dbReference type="AlphaFoldDB" id="A0AAE3KVT7"/>
<dbReference type="GO" id="GO:0005737">
    <property type="term" value="C:cytoplasm"/>
    <property type="evidence" value="ECO:0007669"/>
    <property type="project" value="TreeGrafter"/>
</dbReference>
<feature type="domain" description="Methyltransferase" evidence="1">
    <location>
        <begin position="161"/>
        <end position="297"/>
    </location>
</feature>
<reference evidence="2 3" key="1">
    <citation type="submission" date="2018-11" db="EMBL/GenBank/DDBJ databases">
        <title>Novel bacteria species description.</title>
        <authorList>
            <person name="Han J.-H."/>
        </authorList>
    </citation>
    <scope>NUCLEOTIDE SEQUENCE [LARGE SCALE GENOMIC DNA]</scope>
    <source>
        <strain evidence="2 3">KCTC23259</strain>
    </source>
</reference>
<dbReference type="Proteomes" id="UP001204144">
    <property type="component" value="Unassembled WGS sequence"/>
</dbReference>
<dbReference type="InterPro" id="IPR029063">
    <property type="entry name" value="SAM-dependent_MTases_sf"/>
</dbReference>
<evidence type="ECO:0000313" key="3">
    <source>
        <dbReference type="Proteomes" id="UP001204144"/>
    </source>
</evidence>
<organism evidence="2 3">
    <name type="scientific">Lacihabitans soyangensis</name>
    <dbReference type="NCBI Taxonomy" id="869394"/>
    <lineage>
        <taxon>Bacteria</taxon>
        <taxon>Pseudomonadati</taxon>
        <taxon>Bacteroidota</taxon>
        <taxon>Cytophagia</taxon>
        <taxon>Cytophagales</taxon>
        <taxon>Leadbetterellaceae</taxon>
        <taxon>Lacihabitans</taxon>
    </lineage>
</organism>